<organism evidence="14 15">
    <name type="scientific">Bombus vosnesenskii</name>
    <dbReference type="NCBI Taxonomy" id="207650"/>
    <lineage>
        <taxon>Eukaryota</taxon>
        <taxon>Metazoa</taxon>
        <taxon>Ecdysozoa</taxon>
        <taxon>Arthropoda</taxon>
        <taxon>Hexapoda</taxon>
        <taxon>Insecta</taxon>
        <taxon>Pterygota</taxon>
        <taxon>Neoptera</taxon>
        <taxon>Endopterygota</taxon>
        <taxon>Hymenoptera</taxon>
        <taxon>Apocrita</taxon>
        <taxon>Aculeata</taxon>
        <taxon>Apoidea</taxon>
        <taxon>Anthophila</taxon>
        <taxon>Apidae</taxon>
        <taxon>Bombus</taxon>
        <taxon>Pyrobombus</taxon>
    </lineage>
</organism>
<keyword evidence="8 12" id="KW-0406">Ion transport</keyword>
<dbReference type="PRINTS" id="PR01078">
    <property type="entry name" value="AMINACHANNEL"/>
</dbReference>
<sequence>MSKFYGNNYDITDIMERLTPQCSSMLLNCYFRNQRMNCSDIFSVGKTKNGFCCIFNYIAESFGDAPKFFKQEEFKLYYVGDIGIQNGLTVTMDPLLDDYFYTILPTIGWKVMIFDPYDYPDSGSGSVSDILLGPLTEKYVRLKAVGLYSTDNIRPYSMQKRGCIFPDEYVSDHTTYTYNDCIVACKMEHVWNHCKCRVFFYPYHEDFNRTCNMENIHCLLQYYDVAFNIVPYKDNTLSSSLDDQNATMYCKNCYPECDDMRYYVQSTISNIEPGYFDTELFPDMNVTNHSVLHVYFPNSGTEFLKQDVTTRWYEYLGEVGGLYGLYVGISIISFVELIYFIILWLSEAFKSLEVVEEEIPHENAIHPIYWNEFFPHSRAVMNN</sequence>
<dbReference type="Gene3D" id="1.10.287.770">
    <property type="entry name" value="YojJ-like"/>
    <property type="match status" value="1"/>
</dbReference>
<dbReference type="GO" id="GO:0005886">
    <property type="term" value="C:plasma membrane"/>
    <property type="evidence" value="ECO:0007669"/>
    <property type="project" value="TreeGrafter"/>
</dbReference>
<keyword evidence="7" id="KW-0915">Sodium</keyword>
<name>A0A6J3KVB6_9HYME</name>
<evidence type="ECO:0000256" key="9">
    <source>
        <dbReference type="ARBA" id="ARBA00023136"/>
    </source>
</evidence>
<dbReference type="InterPro" id="IPR001873">
    <property type="entry name" value="ENaC"/>
</dbReference>
<keyword evidence="6 13" id="KW-1133">Transmembrane helix</keyword>
<evidence type="ECO:0000313" key="14">
    <source>
        <dbReference type="Proteomes" id="UP000504631"/>
    </source>
</evidence>
<dbReference type="Gene3D" id="2.60.470.10">
    <property type="entry name" value="Acid-sensing ion channels like domains"/>
    <property type="match status" value="1"/>
</dbReference>
<comment type="subcellular location">
    <subcellularLocation>
        <location evidence="1">Membrane</location>
        <topology evidence="1">Multi-pass membrane protein</topology>
    </subcellularLocation>
</comment>
<proteinExistence type="inferred from homology"/>
<evidence type="ECO:0000256" key="4">
    <source>
        <dbReference type="ARBA" id="ARBA00022461"/>
    </source>
</evidence>
<keyword evidence="3 12" id="KW-0813">Transport</keyword>
<evidence type="ECO:0000256" key="7">
    <source>
        <dbReference type="ARBA" id="ARBA00023053"/>
    </source>
</evidence>
<evidence type="ECO:0000256" key="5">
    <source>
        <dbReference type="ARBA" id="ARBA00022692"/>
    </source>
</evidence>
<dbReference type="PANTHER" id="PTHR11690:SF253">
    <property type="entry name" value="PICKPOCKET 18-RELATED"/>
    <property type="match status" value="1"/>
</dbReference>
<dbReference type="KEGG" id="bvk:117237268"/>
<evidence type="ECO:0000256" key="6">
    <source>
        <dbReference type="ARBA" id="ARBA00022989"/>
    </source>
</evidence>
<accession>A0A6J3KVB6</accession>
<dbReference type="PANTHER" id="PTHR11690">
    <property type="entry name" value="AMILORIDE-SENSITIVE SODIUM CHANNEL-RELATED"/>
    <property type="match status" value="1"/>
</dbReference>
<keyword evidence="11 12" id="KW-0407">Ion channel</keyword>
<evidence type="ECO:0000256" key="2">
    <source>
        <dbReference type="ARBA" id="ARBA00007193"/>
    </source>
</evidence>
<evidence type="ECO:0000313" key="15">
    <source>
        <dbReference type="RefSeq" id="XP_033356927.1"/>
    </source>
</evidence>
<dbReference type="GO" id="GO:0015280">
    <property type="term" value="F:ligand-gated sodium channel activity"/>
    <property type="evidence" value="ECO:0007669"/>
    <property type="project" value="TreeGrafter"/>
</dbReference>
<reference evidence="15" key="1">
    <citation type="submission" date="2025-08" db="UniProtKB">
        <authorList>
            <consortium name="RefSeq"/>
        </authorList>
    </citation>
    <scope>IDENTIFICATION</scope>
    <source>
        <tissue evidence="15">Muscle</tissue>
    </source>
</reference>
<keyword evidence="14" id="KW-1185">Reference proteome</keyword>
<keyword evidence="9 13" id="KW-0472">Membrane</keyword>
<dbReference type="Proteomes" id="UP000504631">
    <property type="component" value="Unplaced"/>
</dbReference>
<dbReference type="RefSeq" id="XP_033356927.1">
    <property type="nucleotide sequence ID" value="XM_033501036.1"/>
</dbReference>
<evidence type="ECO:0000256" key="12">
    <source>
        <dbReference type="RuleBase" id="RU000679"/>
    </source>
</evidence>
<evidence type="ECO:0000256" key="10">
    <source>
        <dbReference type="ARBA" id="ARBA00023201"/>
    </source>
</evidence>
<keyword evidence="5 12" id="KW-0812">Transmembrane</keyword>
<comment type="similarity">
    <text evidence="2 12">Belongs to the amiloride-sensitive sodium channel (TC 1.A.6) family.</text>
</comment>
<keyword evidence="10 12" id="KW-0739">Sodium transport</keyword>
<feature type="transmembrane region" description="Helical" evidence="13">
    <location>
        <begin position="323"/>
        <end position="345"/>
    </location>
</feature>
<gene>
    <name evidence="15" type="primary">LOC117237268</name>
</gene>
<keyword evidence="4 12" id="KW-0894">Sodium channel</keyword>
<dbReference type="GeneID" id="117237268"/>
<evidence type="ECO:0000256" key="13">
    <source>
        <dbReference type="SAM" id="Phobius"/>
    </source>
</evidence>
<evidence type="ECO:0000256" key="1">
    <source>
        <dbReference type="ARBA" id="ARBA00004141"/>
    </source>
</evidence>
<protein>
    <submittedName>
        <fullName evidence="15">Sodium channel protein Nach-like</fullName>
    </submittedName>
</protein>
<evidence type="ECO:0000256" key="8">
    <source>
        <dbReference type="ARBA" id="ARBA00023065"/>
    </source>
</evidence>
<dbReference type="Pfam" id="PF00858">
    <property type="entry name" value="ASC"/>
    <property type="match status" value="1"/>
</dbReference>
<dbReference type="AlphaFoldDB" id="A0A6J3KVB6"/>
<evidence type="ECO:0000256" key="3">
    <source>
        <dbReference type="ARBA" id="ARBA00022448"/>
    </source>
</evidence>
<evidence type="ECO:0000256" key="11">
    <source>
        <dbReference type="ARBA" id="ARBA00023303"/>
    </source>
</evidence>